<evidence type="ECO:0000313" key="19">
    <source>
        <dbReference type="VGNC" id="VGNC:104285"/>
    </source>
</evidence>
<keyword evidence="12 15" id="KW-0503">Monooxygenase</keyword>
<dbReference type="PRINTS" id="PR00385">
    <property type="entry name" value="P450"/>
</dbReference>
<evidence type="ECO:0000256" key="10">
    <source>
        <dbReference type="ARBA" id="ARBA00023002"/>
    </source>
</evidence>
<evidence type="ECO:0000256" key="15">
    <source>
        <dbReference type="RuleBase" id="RU000461"/>
    </source>
</evidence>
<dbReference type="PRINTS" id="PR01684">
    <property type="entry name" value="EP450ICYP2A"/>
</dbReference>
<evidence type="ECO:0000256" key="3">
    <source>
        <dbReference type="ARBA" id="ARBA00004406"/>
    </source>
</evidence>
<dbReference type="InterPro" id="IPR008067">
    <property type="entry name" value="Cyt_P450_E_grp-I_CYP2A-like"/>
</dbReference>
<name>A0A8D0HFI6_SPHPU</name>
<evidence type="ECO:0000313" key="17">
    <source>
        <dbReference type="Ensembl" id="ENSSPUP00000018534.1"/>
    </source>
</evidence>
<dbReference type="GO" id="GO:0020037">
    <property type="term" value="F:heme binding"/>
    <property type="evidence" value="ECO:0007669"/>
    <property type="project" value="InterPro"/>
</dbReference>
<dbReference type="GO" id="GO:0006805">
    <property type="term" value="P:xenobiotic metabolic process"/>
    <property type="evidence" value="ECO:0007669"/>
    <property type="project" value="TreeGrafter"/>
</dbReference>
<dbReference type="GO" id="GO:0008392">
    <property type="term" value="F:arachidonate epoxygenase activity"/>
    <property type="evidence" value="ECO:0007669"/>
    <property type="project" value="TreeGrafter"/>
</dbReference>
<evidence type="ECO:0000256" key="12">
    <source>
        <dbReference type="ARBA" id="ARBA00023033"/>
    </source>
</evidence>
<keyword evidence="13" id="KW-0472">Membrane</keyword>
<evidence type="ECO:0000256" key="5">
    <source>
        <dbReference type="ARBA" id="ARBA00012109"/>
    </source>
</evidence>
<comment type="cofactor">
    <cofactor evidence="1 14">
        <name>heme</name>
        <dbReference type="ChEBI" id="CHEBI:30413"/>
    </cofactor>
</comment>
<evidence type="ECO:0000313" key="18">
    <source>
        <dbReference type="Proteomes" id="UP000694392"/>
    </source>
</evidence>
<feature type="signal peptide" evidence="16">
    <location>
        <begin position="1"/>
        <end position="28"/>
    </location>
</feature>
<dbReference type="VGNC" id="VGNC:104285">
    <property type="gene designation" value="CYP2C311"/>
</dbReference>
<keyword evidence="9" id="KW-0492">Microsome</keyword>
<evidence type="ECO:0000256" key="13">
    <source>
        <dbReference type="ARBA" id="ARBA00023136"/>
    </source>
</evidence>
<evidence type="ECO:0000256" key="14">
    <source>
        <dbReference type="PIRSR" id="PIRSR602401-1"/>
    </source>
</evidence>
<keyword evidence="8" id="KW-0256">Endoplasmic reticulum</keyword>
<protein>
    <recommendedName>
        <fullName evidence="5">unspecific monooxygenase</fullName>
        <ecNumber evidence="5">1.14.14.1</ecNumber>
    </recommendedName>
</protein>
<dbReference type="PRINTS" id="PR00463">
    <property type="entry name" value="EP450I"/>
</dbReference>
<comment type="similarity">
    <text evidence="4 15">Belongs to the cytochrome P450 family.</text>
</comment>
<reference evidence="17" key="2">
    <citation type="submission" date="2025-09" db="UniProtKB">
        <authorList>
            <consortium name="Ensembl"/>
        </authorList>
    </citation>
    <scope>IDENTIFICATION</scope>
</reference>
<evidence type="ECO:0000256" key="8">
    <source>
        <dbReference type="ARBA" id="ARBA00022824"/>
    </source>
</evidence>
<dbReference type="InterPro" id="IPR050182">
    <property type="entry name" value="Cytochrome_P450_fam2"/>
</dbReference>
<feature type="binding site" description="axial binding residue" evidence="14">
    <location>
        <position position="436"/>
    </location>
    <ligand>
        <name>heme</name>
        <dbReference type="ChEBI" id="CHEBI:30413"/>
    </ligand>
    <ligandPart>
        <name>Fe</name>
        <dbReference type="ChEBI" id="CHEBI:18248"/>
    </ligandPart>
</feature>
<dbReference type="Ensembl" id="ENSSPUT00000019745.1">
    <property type="protein sequence ID" value="ENSSPUP00000018534.1"/>
    <property type="gene ID" value="ENSSPUG00000014281.1"/>
</dbReference>
<evidence type="ECO:0000256" key="1">
    <source>
        <dbReference type="ARBA" id="ARBA00001971"/>
    </source>
</evidence>
<dbReference type="GeneTree" id="ENSGT00940000155736"/>
<keyword evidence="16" id="KW-0732">Signal</keyword>
<proteinExistence type="inferred from homology"/>
<keyword evidence="6 14" id="KW-0349">Heme</keyword>
<sequence length="491" mass="55700">MEPLGATTILLVICISCLLLSAWRKMSGNGKLPPGPVPLPLIGNALQLNTKNLPQSIEKLSAKFGPVFTIYLGTKPAVVLYGYEAVKEALIDQGDAFSGRGPIPILDQVVEGKGIGSSNGEAWKQLRRFGLTTLRNFGMGKKNIEERILEEAHFLVERFRNTHEGAFDPTSFLIHAVSNVICSVVFGDRFDYHDKKFLKLIDLLEQNSKLQLSFTMYLLFPTLMDYFPGPHKKILKNFRAFASFVSERTKINRESLDLSCPRDFIDAFLIKIEEEKQNDQSEFNNANMVKTTLDLFIAGTGTTSITLKYGLLLLLRHPEIEAKVHEEIDRVIGRNRRPCMADRSQMPYTDAVVHEIQRFVSLVPLNVPRTVIRDTQFRQFIIPKGTIIFPTLKSILYDSREFPNPDQFDPGHFLDENGAFRKTDYFMPFSTGKRICAGEGMARMEIFLFLTMILQNFTLKPLIDPKEIDISPITTTMANRPRPFQLCVVPR</sequence>
<dbReference type="PANTHER" id="PTHR24300:SF356">
    <property type="entry name" value="CYTOCHROME P450 2E1"/>
    <property type="match status" value="1"/>
</dbReference>
<dbReference type="GO" id="GO:0016712">
    <property type="term" value="F:oxidoreductase activity, acting on paired donors, with incorporation or reduction of molecular oxygen, reduced flavin or flavoprotein as one donor, and incorporation of one atom of oxygen"/>
    <property type="evidence" value="ECO:0007669"/>
    <property type="project" value="UniProtKB-EC"/>
</dbReference>
<dbReference type="InterPro" id="IPR017972">
    <property type="entry name" value="Cyt_P450_CS"/>
</dbReference>
<evidence type="ECO:0000256" key="9">
    <source>
        <dbReference type="ARBA" id="ARBA00022848"/>
    </source>
</evidence>
<dbReference type="GO" id="GO:0005506">
    <property type="term" value="F:iron ion binding"/>
    <property type="evidence" value="ECO:0007669"/>
    <property type="project" value="InterPro"/>
</dbReference>
<dbReference type="InterPro" id="IPR036396">
    <property type="entry name" value="Cyt_P450_sf"/>
</dbReference>
<keyword evidence="7 14" id="KW-0479">Metal-binding</keyword>
<dbReference type="EC" id="1.14.14.1" evidence="5"/>
<dbReference type="FunFam" id="1.10.630.10:FF:000001">
    <property type="entry name" value="Cytochrome P450, family 2"/>
    <property type="match status" value="1"/>
</dbReference>
<dbReference type="AlphaFoldDB" id="A0A8D0HFI6"/>
<comment type="subcellular location">
    <subcellularLocation>
        <location evidence="3">Endoplasmic reticulum membrane</location>
        <topology evidence="3">Peripheral membrane protein</topology>
    </subcellularLocation>
    <subcellularLocation>
        <location evidence="2">Microsome membrane</location>
        <topology evidence="2">Peripheral membrane protein</topology>
    </subcellularLocation>
</comment>
<evidence type="ECO:0000256" key="7">
    <source>
        <dbReference type="ARBA" id="ARBA00022723"/>
    </source>
</evidence>
<evidence type="ECO:0000256" key="2">
    <source>
        <dbReference type="ARBA" id="ARBA00004174"/>
    </source>
</evidence>
<gene>
    <name evidence="19" type="primary">CYP2C311</name>
</gene>
<feature type="chain" id="PRO_5034257437" description="unspecific monooxygenase" evidence="16">
    <location>
        <begin position="29"/>
        <end position="491"/>
    </location>
</feature>
<keyword evidence="11 14" id="KW-0408">Iron</keyword>
<dbReference type="GO" id="GO:0005789">
    <property type="term" value="C:endoplasmic reticulum membrane"/>
    <property type="evidence" value="ECO:0007669"/>
    <property type="project" value="UniProtKB-SubCell"/>
</dbReference>
<dbReference type="PROSITE" id="PS00086">
    <property type="entry name" value="CYTOCHROME_P450"/>
    <property type="match status" value="1"/>
</dbReference>
<evidence type="ECO:0000256" key="16">
    <source>
        <dbReference type="SAM" id="SignalP"/>
    </source>
</evidence>
<dbReference type="Pfam" id="PF00067">
    <property type="entry name" value="p450"/>
    <property type="match status" value="1"/>
</dbReference>
<dbReference type="SUPFAM" id="SSF48264">
    <property type="entry name" value="Cytochrome P450"/>
    <property type="match status" value="1"/>
</dbReference>
<dbReference type="Proteomes" id="UP000694392">
    <property type="component" value="Unplaced"/>
</dbReference>
<accession>A0A8D0HFI6</accession>
<dbReference type="GO" id="GO:0019373">
    <property type="term" value="P:epoxygenase P450 pathway"/>
    <property type="evidence" value="ECO:0007669"/>
    <property type="project" value="TreeGrafter"/>
</dbReference>
<evidence type="ECO:0000256" key="11">
    <source>
        <dbReference type="ARBA" id="ARBA00023004"/>
    </source>
</evidence>
<keyword evidence="18" id="KW-1185">Reference proteome</keyword>
<dbReference type="OMA" id="NSCRSWW"/>
<dbReference type="Gene3D" id="1.10.630.10">
    <property type="entry name" value="Cytochrome P450"/>
    <property type="match status" value="1"/>
</dbReference>
<evidence type="ECO:0000256" key="4">
    <source>
        <dbReference type="ARBA" id="ARBA00010617"/>
    </source>
</evidence>
<dbReference type="PANTHER" id="PTHR24300">
    <property type="entry name" value="CYTOCHROME P450 508A4-RELATED"/>
    <property type="match status" value="1"/>
</dbReference>
<reference evidence="17" key="1">
    <citation type="submission" date="2025-08" db="UniProtKB">
        <authorList>
            <consortium name="Ensembl"/>
        </authorList>
    </citation>
    <scope>IDENTIFICATION</scope>
</reference>
<evidence type="ECO:0000256" key="6">
    <source>
        <dbReference type="ARBA" id="ARBA00022617"/>
    </source>
</evidence>
<organism evidence="17 18">
    <name type="scientific">Sphenodon punctatus</name>
    <name type="common">Tuatara</name>
    <name type="synonym">Hatteria punctata</name>
    <dbReference type="NCBI Taxonomy" id="8508"/>
    <lineage>
        <taxon>Eukaryota</taxon>
        <taxon>Metazoa</taxon>
        <taxon>Chordata</taxon>
        <taxon>Craniata</taxon>
        <taxon>Vertebrata</taxon>
        <taxon>Euteleostomi</taxon>
        <taxon>Lepidosauria</taxon>
        <taxon>Sphenodontia</taxon>
        <taxon>Sphenodontidae</taxon>
        <taxon>Sphenodon</taxon>
    </lineage>
</organism>
<dbReference type="InterPro" id="IPR001128">
    <property type="entry name" value="Cyt_P450"/>
</dbReference>
<keyword evidence="10 15" id="KW-0560">Oxidoreductase</keyword>
<dbReference type="InterPro" id="IPR002401">
    <property type="entry name" value="Cyt_P450_E_grp-I"/>
</dbReference>